<dbReference type="EMBL" id="CP018047">
    <property type="protein sequence ID" value="AQU69823.1"/>
    <property type="molecule type" value="Genomic_DNA"/>
</dbReference>
<dbReference type="SMART" id="SM00642">
    <property type="entry name" value="Aamy"/>
    <property type="match status" value="1"/>
</dbReference>
<dbReference type="Gene3D" id="3.90.400.10">
    <property type="entry name" value="Oligo-1,6-glucosidase, Domain 2"/>
    <property type="match status" value="1"/>
</dbReference>
<name>A0A1U9R0R7_STRNV</name>
<dbReference type="KEGG" id="snw:BBN63_30190"/>
<gene>
    <name evidence="4" type="ORF">BBN63_30190</name>
</gene>
<accession>A0A1U9R0R7</accession>
<dbReference type="PANTHER" id="PTHR10357">
    <property type="entry name" value="ALPHA-AMYLASE FAMILY MEMBER"/>
    <property type="match status" value="1"/>
</dbReference>
<dbReference type="CDD" id="cd11332">
    <property type="entry name" value="AmyAc_OligoGlu_TS"/>
    <property type="match status" value="1"/>
</dbReference>
<evidence type="ECO:0000313" key="5">
    <source>
        <dbReference type="Proteomes" id="UP000189677"/>
    </source>
</evidence>
<proteinExistence type="inferred from homology"/>
<dbReference type="FunFam" id="3.90.400.10:FF:000001">
    <property type="entry name" value="Maltase A3, isoform A"/>
    <property type="match status" value="1"/>
</dbReference>
<dbReference type="OrthoDB" id="9043248at2"/>
<dbReference type="Gene3D" id="3.20.20.80">
    <property type="entry name" value="Glycosidases"/>
    <property type="match status" value="1"/>
</dbReference>
<keyword evidence="2" id="KW-0325">Glycoprotein</keyword>
<dbReference type="RefSeq" id="WP_078078472.1">
    <property type="nucleotide sequence ID" value="NZ_CP018047.1"/>
</dbReference>
<evidence type="ECO:0000256" key="2">
    <source>
        <dbReference type="ARBA" id="ARBA00023180"/>
    </source>
</evidence>
<comment type="similarity">
    <text evidence="1">Belongs to the glycosyl hydrolase 13 family.</text>
</comment>
<feature type="domain" description="Glycosyl hydrolase family 13 catalytic" evidence="3">
    <location>
        <begin position="31"/>
        <end position="447"/>
    </location>
</feature>
<protein>
    <submittedName>
        <fullName evidence="4">Alpha-amylase</fullName>
    </submittedName>
</protein>
<dbReference type="Proteomes" id="UP000189677">
    <property type="component" value="Chromosome"/>
</dbReference>
<dbReference type="InterPro" id="IPR017853">
    <property type="entry name" value="GH"/>
</dbReference>
<organism evidence="4 5">
    <name type="scientific">Streptomyces niveus</name>
    <name type="common">Streptomyces spheroides</name>
    <dbReference type="NCBI Taxonomy" id="193462"/>
    <lineage>
        <taxon>Bacteria</taxon>
        <taxon>Bacillati</taxon>
        <taxon>Actinomycetota</taxon>
        <taxon>Actinomycetes</taxon>
        <taxon>Kitasatosporales</taxon>
        <taxon>Streptomycetaceae</taxon>
        <taxon>Streptomyces</taxon>
    </lineage>
</organism>
<dbReference type="GO" id="GO:0004556">
    <property type="term" value="F:alpha-amylase activity"/>
    <property type="evidence" value="ECO:0007669"/>
    <property type="project" value="TreeGrafter"/>
</dbReference>
<evidence type="ECO:0000256" key="1">
    <source>
        <dbReference type="ARBA" id="ARBA00008061"/>
    </source>
</evidence>
<evidence type="ECO:0000313" key="4">
    <source>
        <dbReference type="EMBL" id="AQU69823.1"/>
    </source>
</evidence>
<sequence length="571" mass="63004">MAATEGPTADAAGRTIRMTNPDWWRQAAVYQIYPRSYCDRNGDGVGDLAGVLSRVDHIAALKVDAVWFSPFYPSALTDGGYDVDDYRDIDPSIGTLAEFDALVAALHECEIKVVVDLVPNHSSDRHEWFRAALASTPGSRERDRYLFRDGAGANGELPPNDWQAMFGGPAWTRVTEADGTPGQWYLHLFSTHQPDWNWANQEVRDDFLTTLRFWGDRGVDGFRVDVAMGLAKDMSEPFPPWEKAGDFLLLALGADNPFGDGKHPLVDRDELIEIYTGWRQVFNSYEPPLFAVAEAWVAPHRRGLYANRESLGQAFNFDLLHAPWDAAAFRGIIQRNVELAAEHDTTSTWVFSNHDVVRHASRFAPQPREPERGTTGADGAGRALTGRGLARAEAAIMLALALPGSTYMYQGEELGLPEVTGIPADQVQDPWAVVENGVMTAGRDGCRVPLPWTTGGVSFGFGAADAHLPQPDWFGSYSVEKQQDDPSSTLSLYREALGLRRMLQSEELLRWLELGPGIVAFRRPNGWISVTNFGTVPVALPPGRVVLRSDRRAANEPLAAEATAWVLHPPE</sequence>
<dbReference type="SUPFAM" id="SSF51445">
    <property type="entry name" value="(Trans)glycosidases"/>
    <property type="match status" value="1"/>
</dbReference>
<dbReference type="InterPro" id="IPR045857">
    <property type="entry name" value="O16G_dom_2"/>
</dbReference>
<dbReference type="AlphaFoldDB" id="A0A1U9R0R7"/>
<evidence type="ECO:0000259" key="3">
    <source>
        <dbReference type="SMART" id="SM00642"/>
    </source>
</evidence>
<reference evidence="4 5" key="1">
    <citation type="submission" date="2016-11" db="EMBL/GenBank/DDBJ databases">
        <title>Complete genome sequence of Streptomyces niveus SCSIO 3406.</title>
        <authorList>
            <person name="Zhu Q."/>
            <person name="Cheng W."/>
            <person name="Song Y."/>
            <person name="Li Q."/>
            <person name="Ju J."/>
        </authorList>
    </citation>
    <scope>NUCLEOTIDE SEQUENCE [LARGE SCALE GENOMIC DNA]</scope>
    <source>
        <strain evidence="4 5">SCSIO 3406</strain>
    </source>
</reference>
<dbReference type="PANTHER" id="PTHR10357:SF179">
    <property type="entry name" value="NEUTRAL AND BASIC AMINO ACID TRANSPORT PROTEIN RBAT"/>
    <property type="match status" value="1"/>
</dbReference>
<dbReference type="GO" id="GO:0009313">
    <property type="term" value="P:oligosaccharide catabolic process"/>
    <property type="evidence" value="ECO:0007669"/>
    <property type="project" value="TreeGrafter"/>
</dbReference>
<keyword evidence="5" id="KW-1185">Reference proteome</keyword>
<dbReference type="InterPro" id="IPR006047">
    <property type="entry name" value="GH13_cat_dom"/>
</dbReference>
<dbReference type="Pfam" id="PF00128">
    <property type="entry name" value="Alpha-amylase"/>
    <property type="match status" value="1"/>
</dbReference>